<evidence type="ECO:0000313" key="2">
    <source>
        <dbReference type="EMBL" id="HIY67353.1"/>
    </source>
</evidence>
<sequence length="212" mass="22531">MIEVDVWADVRCPWCWIGSRRLRRAADVAGVTVRVRHRSFLLEPDGPVSPGLTTAHVATTEWGLPAARWEAKSQQIRAQGSLEGLDIDVDGALMFDSHRVHRLLKVAAASADIDTDLAWDAAFAAQFSQGADLGDQDVLSGLALGWGLSDTAIADALTNERYAAQVDEDIAEAQSLPVASVPTIVTADGERISGASSLGDLVAFLTRVGAGR</sequence>
<dbReference type="InterPro" id="IPR036249">
    <property type="entry name" value="Thioredoxin-like_sf"/>
</dbReference>
<dbReference type="Gene3D" id="3.40.30.10">
    <property type="entry name" value="Glutaredoxin"/>
    <property type="match status" value="1"/>
</dbReference>
<dbReference type="PANTHER" id="PTHR13887">
    <property type="entry name" value="GLUTATHIONE S-TRANSFERASE KAPPA"/>
    <property type="match status" value="1"/>
</dbReference>
<dbReference type="SUPFAM" id="SSF52833">
    <property type="entry name" value="Thioredoxin-like"/>
    <property type="match status" value="1"/>
</dbReference>
<comment type="caution">
    <text evidence="2">The sequence shown here is derived from an EMBL/GenBank/DDBJ whole genome shotgun (WGS) entry which is preliminary data.</text>
</comment>
<dbReference type="GO" id="GO:0016491">
    <property type="term" value="F:oxidoreductase activity"/>
    <property type="evidence" value="ECO:0007669"/>
    <property type="project" value="InterPro"/>
</dbReference>
<name>A0A9D2CB08_9MICO</name>
<gene>
    <name evidence="2" type="ORF">H9830_13890</name>
</gene>
<dbReference type="Pfam" id="PF01323">
    <property type="entry name" value="DSBA"/>
    <property type="match status" value="1"/>
</dbReference>
<proteinExistence type="predicted"/>
<feature type="domain" description="DSBA-like thioredoxin" evidence="1">
    <location>
        <begin position="3"/>
        <end position="202"/>
    </location>
</feature>
<evidence type="ECO:0000313" key="3">
    <source>
        <dbReference type="Proteomes" id="UP000824005"/>
    </source>
</evidence>
<dbReference type="PANTHER" id="PTHR13887:SF41">
    <property type="entry name" value="THIOREDOXIN SUPERFAMILY PROTEIN"/>
    <property type="match status" value="1"/>
</dbReference>
<accession>A0A9D2CB08</accession>
<reference evidence="2" key="1">
    <citation type="journal article" date="2021" name="PeerJ">
        <title>Extensive microbial diversity within the chicken gut microbiome revealed by metagenomics and culture.</title>
        <authorList>
            <person name="Gilroy R."/>
            <person name="Ravi A."/>
            <person name="Getino M."/>
            <person name="Pursley I."/>
            <person name="Horton D.L."/>
            <person name="Alikhan N.F."/>
            <person name="Baker D."/>
            <person name="Gharbi K."/>
            <person name="Hall N."/>
            <person name="Watson M."/>
            <person name="Adriaenssens E.M."/>
            <person name="Foster-Nyarko E."/>
            <person name="Jarju S."/>
            <person name="Secka A."/>
            <person name="Antonio M."/>
            <person name="Oren A."/>
            <person name="Chaudhuri R.R."/>
            <person name="La Ragione R."/>
            <person name="Hildebrand F."/>
            <person name="Pallen M.J."/>
        </authorList>
    </citation>
    <scope>NUCLEOTIDE SEQUENCE</scope>
    <source>
        <strain evidence="2">ChiGjej1B1-98</strain>
    </source>
</reference>
<evidence type="ECO:0000259" key="1">
    <source>
        <dbReference type="Pfam" id="PF01323"/>
    </source>
</evidence>
<dbReference type="AlphaFoldDB" id="A0A9D2CB08"/>
<reference evidence="2" key="2">
    <citation type="submission" date="2021-04" db="EMBL/GenBank/DDBJ databases">
        <authorList>
            <person name="Gilroy R."/>
        </authorList>
    </citation>
    <scope>NUCLEOTIDE SEQUENCE</scope>
    <source>
        <strain evidence="2">ChiGjej1B1-98</strain>
    </source>
</reference>
<dbReference type="Proteomes" id="UP000824005">
    <property type="component" value="Unassembled WGS sequence"/>
</dbReference>
<dbReference type="InterPro" id="IPR001853">
    <property type="entry name" value="DSBA-like_thioredoxin_dom"/>
</dbReference>
<dbReference type="EMBL" id="DXDC01000418">
    <property type="protein sequence ID" value="HIY67353.1"/>
    <property type="molecule type" value="Genomic_DNA"/>
</dbReference>
<protein>
    <submittedName>
        <fullName evidence="2">DsbA family protein</fullName>
    </submittedName>
</protein>
<organism evidence="2 3">
    <name type="scientific">Candidatus Agrococcus pullicola</name>
    <dbReference type="NCBI Taxonomy" id="2838429"/>
    <lineage>
        <taxon>Bacteria</taxon>
        <taxon>Bacillati</taxon>
        <taxon>Actinomycetota</taxon>
        <taxon>Actinomycetes</taxon>
        <taxon>Micrococcales</taxon>
        <taxon>Microbacteriaceae</taxon>
        <taxon>Agrococcus</taxon>
    </lineage>
</organism>